<dbReference type="PANTHER" id="PTHR46825">
    <property type="entry name" value="D-ALANYL-D-ALANINE-CARBOXYPEPTIDASE/ENDOPEPTIDASE AMPH"/>
    <property type="match status" value="1"/>
</dbReference>
<dbReference type="PANTHER" id="PTHR46825:SF9">
    <property type="entry name" value="BETA-LACTAMASE-RELATED DOMAIN-CONTAINING PROTEIN"/>
    <property type="match status" value="1"/>
</dbReference>
<dbReference type="InterPro" id="IPR050491">
    <property type="entry name" value="AmpC-like"/>
</dbReference>
<dbReference type="SUPFAM" id="SSF56601">
    <property type="entry name" value="beta-lactamase/transpeptidase-like"/>
    <property type="match status" value="1"/>
</dbReference>
<dbReference type="Gene3D" id="3.40.710.10">
    <property type="entry name" value="DD-peptidase/beta-lactamase superfamily"/>
    <property type="match status" value="1"/>
</dbReference>
<feature type="domain" description="Beta-lactamase-related" evidence="2">
    <location>
        <begin position="51"/>
        <end position="348"/>
    </location>
</feature>
<feature type="signal peptide" evidence="1">
    <location>
        <begin position="1"/>
        <end position="23"/>
    </location>
</feature>
<organism evidence="3 4">
    <name type="scientific">Winogradskyella rapida</name>
    <dbReference type="NCBI Taxonomy" id="549701"/>
    <lineage>
        <taxon>Bacteria</taxon>
        <taxon>Pseudomonadati</taxon>
        <taxon>Bacteroidota</taxon>
        <taxon>Flavobacteriia</taxon>
        <taxon>Flavobacteriales</taxon>
        <taxon>Flavobacteriaceae</taxon>
        <taxon>Winogradskyella</taxon>
    </lineage>
</organism>
<keyword evidence="4" id="KW-1185">Reference proteome</keyword>
<accession>A0ABW3KUB5</accession>
<dbReference type="InterPro" id="IPR001466">
    <property type="entry name" value="Beta-lactam-related"/>
</dbReference>
<name>A0ABW3KUB5_9FLAO</name>
<gene>
    <name evidence="3" type="ORF">ACFQ13_09780</name>
</gene>
<evidence type="ECO:0000313" key="4">
    <source>
        <dbReference type="Proteomes" id="UP001597086"/>
    </source>
</evidence>
<sequence>MKLNYKVFLVCTQLLFFITNLKAQNNLNYSFDVNKISDKIDSLLMDYNSKEAGMSIGIVINNKLVIQKQLGLANLEHQIPITRETSFHVASVSKQFTAFAILQLENEGKLSLHDDIRKYVPELNEFENKITINNLLNHTSGIKDQWNLLRLSGWRLNDFIDNNHVLNILYNQTSLNFEPNKDFMYSNSGYTLLAEIVTRVSGMQFSEYTEKYIFKPLKMHNTQFVDKEGQIIKNKANSYYKDGEYYIEDVFNNTSYGATNLSTTIEDLSKWIINFNKKEVGDSSLFDKMHSQEKLSNGNTYGYANGQFINEYKGIKRISHSGQDASYQAYIGRFPDLDISIIFFNNNSEINGGKVVDQLTEICLSEFLETENYKPRSKTLLSKKATIIKAVKSLKNYEGYYWDDKDRYSRQLKIQNDTLQYIRNDGDKTALIPVGENEFEMAIDEYVSVSLQSNQMVLTFSDGYQITLDKYIPADYNSSSLKQYKGKYYSSELNTFYTISVEDNILIANHTRLGNFKLKAIEKDFFIGNKGSIQKVVFLRNEFGKIVELHISSSRAKNVKFNKLSE</sequence>
<dbReference type="EC" id="3.-.-.-" evidence="3"/>
<comment type="caution">
    <text evidence="3">The sequence shown here is derived from an EMBL/GenBank/DDBJ whole genome shotgun (WGS) entry which is preliminary data.</text>
</comment>
<dbReference type="Pfam" id="PF00144">
    <property type="entry name" value="Beta-lactamase"/>
    <property type="match status" value="1"/>
</dbReference>
<protein>
    <submittedName>
        <fullName evidence="3">Serine hydrolase domain-containing protein</fullName>
        <ecNumber evidence="3">3.-.-.-</ecNumber>
    </submittedName>
</protein>
<dbReference type="InterPro" id="IPR012338">
    <property type="entry name" value="Beta-lactam/transpept-like"/>
</dbReference>
<dbReference type="GO" id="GO:0016787">
    <property type="term" value="F:hydrolase activity"/>
    <property type="evidence" value="ECO:0007669"/>
    <property type="project" value="UniProtKB-KW"/>
</dbReference>
<proteinExistence type="predicted"/>
<dbReference type="EMBL" id="JBHTKM010000063">
    <property type="protein sequence ID" value="MFD1016208.1"/>
    <property type="molecule type" value="Genomic_DNA"/>
</dbReference>
<keyword evidence="3" id="KW-0378">Hydrolase</keyword>
<reference evidence="4" key="1">
    <citation type="journal article" date="2019" name="Int. J. Syst. Evol. Microbiol.">
        <title>The Global Catalogue of Microorganisms (GCM) 10K type strain sequencing project: providing services to taxonomists for standard genome sequencing and annotation.</title>
        <authorList>
            <consortium name="The Broad Institute Genomics Platform"/>
            <consortium name="The Broad Institute Genome Sequencing Center for Infectious Disease"/>
            <person name="Wu L."/>
            <person name="Ma J."/>
        </authorList>
    </citation>
    <scope>NUCLEOTIDE SEQUENCE [LARGE SCALE GENOMIC DNA]</scope>
    <source>
        <strain evidence="4">CCUG 56098</strain>
    </source>
</reference>
<evidence type="ECO:0000259" key="2">
    <source>
        <dbReference type="Pfam" id="PF00144"/>
    </source>
</evidence>
<feature type="chain" id="PRO_5047383416" evidence="1">
    <location>
        <begin position="24"/>
        <end position="566"/>
    </location>
</feature>
<evidence type="ECO:0000313" key="3">
    <source>
        <dbReference type="EMBL" id="MFD1016208.1"/>
    </source>
</evidence>
<evidence type="ECO:0000256" key="1">
    <source>
        <dbReference type="SAM" id="SignalP"/>
    </source>
</evidence>
<dbReference type="RefSeq" id="WP_386116783.1">
    <property type="nucleotide sequence ID" value="NZ_JBHTKM010000063.1"/>
</dbReference>
<keyword evidence="1" id="KW-0732">Signal</keyword>
<dbReference type="Proteomes" id="UP001597086">
    <property type="component" value="Unassembled WGS sequence"/>
</dbReference>